<reference evidence="1" key="1">
    <citation type="submission" date="2018-05" db="EMBL/GenBank/DDBJ databases">
        <authorList>
            <person name="Lanie J.A."/>
            <person name="Ng W.-L."/>
            <person name="Kazmierczak K.M."/>
            <person name="Andrzejewski T.M."/>
            <person name="Davidsen T.M."/>
            <person name="Wayne K.J."/>
            <person name="Tettelin H."/>
            <person name="Glass J.I."/>
            <person name="Rusch D."/>
            <person name="Podicherti R."/>
            <person name="Tsui H.-C.T."/>
            <person name="Winkler M.E."/>
        </authorList>
    </citation>
    <scope>NUCLEOTIDE SEQUENCE</scope>
</reference>
<dbReference type="EMBL" id="UINC01160151">
    <property type="protein sequence ID" value="SVD58638.1"/>
    <property type="molecule type" value="Genomic_DNA"/>
</dbReference>
<sequence>MTGFPTALKDIKIEVARKWQRQCENYFFYRTPRIIAYRGGSAHELLS</sequence>
<feature type="non-terminal residue" evidence="1">
    <location>
        <position position="47"/>
    </location>
</feature>
<protein>
    <submittedName>
        <fullName evidence="1">Uncharacterized protein</fullName>
    </submittedName>
</protein>
<gene>
    <name evidence="1" type="ORF">METZ01_LOCUS411492</name>
</gene>
<organism evidence="1">
    <name type="scientific">marine metagenome</name>
    <dbReference type="NCBI Taxonomy" id="408172"/>
    <lineage>
        <taxon>unclassified sequences</taxon>
        <taxon>metagenomes</taxon>
        <taxon>ecological metagenomes</taxon>
    </lineage>
</organism>
<name>A0A382WKI8_9ZZZZ</name>
<dbReference type="AlphaFoldDB" id="A0A382WKI8"/>
<accession>A0A382WKI8</accession>
<evidence type="ECO:0000313" key="1">
    <source>
        <dbReference type="EMBL" id="SVD58638.1"/>
    </source>
</evidence>
<proteinExistence type="predicted"/>